<organism evidence="2 3">
    <name type="scientific">Flammeovirga aprica JL-4</name>
    <dbReference type="NCBI Taxonomy" id="694437"/>
    <lineage>
        <taxon>Bacteria</taxon>
        <taxon>Pseudomonadati</taxon>
        <taxon>Bacteroidota</taxon>
        <taxon>Cytophagia</taxon>
        <taxon>Cytophagales</taxon>
        <taxon>Flammeovirgaceae</taxon>
        <taxon>Flammeovirga</taxon>
    </lineage>
</organism>
<dbReference type="Gene3D" id="2.40.50.870">
    <property type="entry name" value="Protein of unknown function (DUF3299)"/>
    <property type="match status" value="1"/>
</dbReference>
<feature type="transmembrane region" description="Helical" evidence="1">
    <location>
        <begin position="21"/>
        <end position="38"/>
    </location>
</feature>
<keyword evidence="1" id="KW-1133">Transmembrane helix</keyword>
<name>A0A7X9RYY5_9BACT</name>
<evidence type="ECO:0000256" key="1">
    <source>
        <dbReference type="SAM" id="Phobius"/>
    </source>
</evidence>
<evidence type="ECO:0000313" key="2">
    <source>
        <dbReference type="EMBL" id="NME71286.1"/>
    </source>
</evidence>
<dbReference type="EMBL" id="JABANE010000092">
    <property type="protein sequence ID" value="NME71286.1"/>
    <property type="molecule type" value="Genomic_DNA"/>
</dbReference>
<keyword evidence="1" id="KW-0472">Membrane</keyword>
<keyword evidence="3" id="KW-1185">Reference proteome</keyword>
<accession>A0A7X9RYY5</accession>
<sequence length="165" mass="18843">MREINNNKNQLNKIKRLSSKVIFIPLLISVFILAGFAGPNPNYELWKKLLNVDWEYKYSEEFEMDVPLPIFPNNVKKMDGQEVTIRGFVLPVETTDGSIMISYYPFSSCFFCGGAGPESVIAVFLKNEREIDEEEATFKGVLHLNDEETGLIYELKDAVEANSNY</sequence>
<proteinExistence type="predicted"/>
<gene>
    <name evidence="2" type="ORF">HHU12_25195</name>
</gene>
<protein>
    <submittedName>
        <fullName evidence="2">DUF3299 domain-containing protein</fullName>
    </submittedName>
</protein>
<evidence type="ECO:0000313" key="3">
    <source>
        <dbReference type="Proteomes" id="UP000576082"/>
    </source>
</evidence>
<dbReference type="Proteomes" id="UP000576082">
    <property type="component" value="Unassembled WGS sequence"/>
</dbReference>
<reference evidence="2 3" key="1">
    <citation type="submission" date="2020-04" db="EMBL/GenBank/DDBJ databases">
        <title>Flammeovirga sp. SR4, a novel species isolated from seawater.</title>
        <authorList>
            <person name="Wang X."/>
        </authorList>
    </citation>
    <scope>NUCLEOTIDE SEQUENCE [LARGE SCALE GENOMIC DNA]</scope>
    <source>
        <strain evidence="2 3">ATCC 23126</strain>
    </source>
</reference>
<dbReference type="RefSeq" id="WP_169659504.1">
    <property type="nucleotide sequence ID" value="NZ_JABANE010000092.1"/>
</dbReference>
<comment type="caution">
    <text evidence="2">The sequence shown here is derived from an EMBL/GenBank/DDBJ whole genome shotgun (WGS) entry which is preliminary data.</text>
</comment>
<dbReference type="AlphaFoldDB" id="A0A7X9RYY5"/>
<keyword evidence="1" id="KW-0812">Transmembrane</keyword>